<comment type="cofactor">
    <cofactor evidence="6">
        <name>FMN</name>
        <dbReference type="ChEBI" id="CHEBI:58210"/>
    </cofactor>
    <text evidence="6">Binds 1 FMN per subunit.</text>
</comment>
<protein>
    <recommendedName>
        <fullName evidence="6">FMN dependent NADH:quinone oxidoreductase</fullName>
        <ecNumber evidence="6">1.6.5.-</ecNumber>
    </recommendedName>
    <alternativeName>
        <fullName evidence="6">Azo-dye reductase</fullName>
    </alternativeName>
    <alternativeName>
        <fullName evidence="6">FMN-dependent NADH-azo compound oxidoreductase</fullName>
    </alternativeName>
    <alternativeName>
        <fullName evidence="6">FMN-dependent NADH-azoreductase</fullName>
        <ecNumber evidence="6">1.7.1.17</ecNumber>
    </alternativeName>
</protein>
<proteinExistence type="inferred from homology"/>
<comment type="similarity">
    <text evidence="6">Belongs to the azoreductase type 1 family.</text>
</comment>
<comment type="function">
    <text evidence="6">Quinone reductase that provides resistance to thiol-specific stress caused by electrophilic quinones.</text>
</comment>
<evidence type="ECO:0000256" key="3">
    <source>
        <dbReference type="ARBA" id="ARBA00023002"/>
    </source>
</evidence>
<keyword evidence="3 6" id="KW-0560">Oxidoreductase</keyword>
<dbReference type="InterPro" id="IPR050104">
    <property type="entry name" value="FMN-dep_NADH:Q_OxRdtase_AzoR1"/>
</dbReference>
<dbReference type="SUPFAM" id="SSF52218">
    <property type="entry name" value="Flavoproteins"/>
    <property type="match status" value="1"/>
</dbReference>
<comment type="function">
    <text evidence="6">Also exhibits azoreductase activity. Catalyzes the reductive cleavage of the azo bond in aromatic azo compounds to the corresponding amines.</text>
</comment>
<dbReference type="PANTHER" id="PTHR43741:SF4">
    <property type="entry name" value="FMN-DEPENDENT NADH:QUINONE OXIDOREDUCTASE"/>
    <property type="match status" value="1"/>
</dbReference>
<dbReference type="GO" id="GO:0009055">
    <property type="term" value="F:electron transfer activity"/>
    <property type="evidence" value="ECO:0007669"/>
    <property type="project" value="UniProtKB-UniRule"/>
</dbReference>
<sequence length="211" mass="22842">MKLLHITCSPRAQESHSARLAQAIVERLCAVHPAMQVQLRDLAAEPLPHVDGAYADALAGKAPVGTAAGALVRSDTLIAELVQADAIVLGTPMHNFTVPSALKSWIDHVLRIHRTFAPTPEGHKRGLLRNRPVYIAVAAGGMFLGERARQPDFLTPYLRAVFNTMGLHDLHFFVLQATVRGPEALAAAWDDALRQVARLAAPQPAPLELQD</sequence>
<comment type="subunit">
    <text evidence="6">Homodimer.</text>
</comment>
<gene>
    <name evidence="6" type="primary">azoR</name>
    <name evidence="8" type="ORF">DES41_102949</name>
</gene>
<dbReference type="GO" id="GO:0016655">
    <property type="term" value="F:oxidoreductase activity, acting on NAD(P)H, quinone or similar compound as acceptor"/>
    <property type="evidence" value="ECO:0007669"/>
    <property type="project" value="InterPro"/>
</dbReference>
<evidence type="ECO:0000313" key="8">
    <source>
        <dbReference type="EMBL" id="RCW74626.1"/>
    </source>
</evidence>
<dbReference type="InterPro" id="IPR003680">
    <property type="entry name" value="Flavodoxin_fold"/>
</dbReference>
<keyword evidence="2 6" id="KW-0288">FMN</keyword>
<comment type="caution">
    <text evidence="8">The sequence shown here is derived from an EMBL/GenBank/DDBJ whole genome shotgun (WGS) entry which is preliminary data.</text>
</comment>
<dbReference type="HAMAP" id="MF_01216">
    <property type="entry name" value="Azoreductase_type1"/>
    <property type="match status" value="1"/>
</dbReference>
<dbReference type="EC" id="1.7.1.17" evidence="6"/>
<evidence type="ECO:0000256" key="5">
    <source>
        <dbReference type="ARBA" id="ARBA00048542"/>
    </source>
</evidence>
<evidence type="ECO:0000259" key="7">
    <source>
        <dbReference type="Pfam" id="PF02525"/>
    </source>
</evidence>
<dbReference type="Gene3D" id="3.40.50.360">
    <property type="match status" value="1"/>
</dbReference>
<dbReference type="Pfam" id="PF02525">
    <property type="entry name" value="Flavodoxin_2"/>
    <property type="match status" value="1"/>
</dbReference>
<dbReference type="InterPro" id="IPR023048">
    <property type="entry name" value="NADH:quinone_OxRdtase_FMN_depd"/>
</dbReference>
<dbReference type="RefSeq" id="WP_114467705.1">
    <property type="nucleotide sequence ID" value="NZ_QPJK01000002.1"/>
</dbReference>
<evidence type="ECO:0000313" key="9">
    <source>
        <dbReference type="Proteomes" id="UP000252884"/>
    </source>
</evidence>
<accession>A0A368Y5M0</accession>
<evidence type="ECO:0000256" key="2">
    <source>
        <dbReference type="ARBA" id="ARBA00022643"/>
    </source>
</evidence>
<feature type="domain" description="Flavodoxin-like fold" evidence="7">
    <location>
        <begin position="1"/>
        <end position="198"/>
    </location>
</feature>
<dbReference type="PANTHER" id="PTHR43741">
    <property type="entry name" value="FMN-DEPENDENT NADH-AZOREDUCTASE 1"/>
    <property type="match status" value="1"/>
</dbReference>
<name>A0A368Y5M0_9BURK</name>
<comment type="catalytic activity">
    <reaction evidence="5">
        <text>N,N-dimethyl-1,4-phenylenediamine + anthranilate + 2 NAD(+) = 2-(4-dimethylaminophenyl)diazenylbenzoate + 2 NADH + 2 H(+)</text>
        <dbReference type="Rhea" id="RHEA:55872"/>
        <dbReference type="ChEBI" id="CHEBI:15378"/>
        <dbReference type="ChEBI" id="CHEBI:15783"/>
        <dbReference type="ChEBI" id="CHEBI:16567"/>
        <dbReference type="ChEBI" id="CHEBI:57540"/>
        <dbReference type="ChEBI" id="CHEBI:57945"/>
        <dbReference type="ChEBI" id="CHEBI:71579"/>
        <dbReference type="EC" id="1.7.1.17"/>
    </reaction>
    <physiologicalReaction direction="right-to-left" evidence="5">
        <dbReference type="Rhea" id="RHEA:55874"/>
    </physiologicalReaction>
</comment>
<feature type="binding site" evidence="6">
    <location>
        <position position="9"/>
    </location>
    <ligand>
        <name>FMN</name>
        <dbReference type="ChEBI" id="CHEBI:58210"/>
    </ligand>
</feature>
<reference evidence="8 9" key="1">
    <citation type="submission" date="2018-07" db="EMBL/GenBank/DDBJ databases">
        <title>Genomic Encyclopedia of Type Strains, Phase IV (KMG-IV): sequencing the most valuable type-strain genomes for metagenomic binning, comparative biology and taxonomic classification.</title>
        <authorList>
            <person name="Goeker M."/>
        </authorList>
    </citation>
    <scope>NUCLEOTIDE SEQUENCE [LARGE SCALE GENOMIC DNA]</scope>
    <source>
        <strain evidence="8 9">DSM 21634</strain>
    </source>
</reference>
<evidence type="ECO:0000256" key="1">
    <source>
        <dbReference type="ARBA" id="ARBA00022630"/>
    </source>
</evidence>
<keyword evidence="4 6" id="KW-0520">NAD</keyword>
<comment type="caution">
    <text evidence="6">Lacks conserved residue(s) required for the propagation of feature annotation.</text>
</comment>
<dbReference type="Proteomes" id="UP000252884">
    <property type="component" value="Unassembled WGS sequence"/>
</dbReference>
<comment type="catalytic activity">
    <reaction evidence="6">
        <text>2 a quinone + NADH + H(+) = 2 a 1,4-benzosemiquinone + NAD(+)</text>
        <dbReference type="Rhea" id="RHEA:65952"/>
        <dbReference type="ChEBI" id="CHEBI:15378"/>
        <dbReference type="ChEBI" id="CHEBI:57540"/>
        <dbReference type="ChEBI" id="CHEBI:57945"/>
        <dbReference type="ChEBI" id="CHEBI:132124"/>
        <dbReference type="ChEBI" id="CHEBI:134225"/>
    </reaction>
</comment>
<dbReference type="InterPro" id="IPR029039">
    <property type="entry name" value="Flavoprotein-like_sf"/>
</dbReference>
<dbReference type="GO" id="GO:0010181">
    <property type="term" value="F:FMN binding"/>
    <property type="evidence" value="ECO:0007669"/>
    <property type="project" value="UniProtKB-UniRule"/>
</dbReference>
<evidence type="ECO:0000256" key="6">
    <source>
        <dbReference type="HAMAP-Rule" id="MF_01216"/>
    </source>
</evidence>
<evidence type="ECO:0000256" key="4">
    <source>
        <dbReference type="ARBA" id="ARBA00023027"/>
    </source>
</evidence>
<keyword evidence="9" id="KW-1185">Reference proteome</keyword>
<organism evidence="8 9">
    <name type="scientific">Pseudorhodoferax soli</name>
    <dbReference type="NCBI Taxonomy" id="545864"/>
    <lineage>
        <taxon>Bacteria</taxon>
        <taxon>Pseudomonadati</taxon>
        <taxon>Pseudomonadota</taxon>
        <taxon>Betaproteobacteria</taxon>
        <taxon>Burkholderiales</taxon>
        <taxon>Comamonadaceae</taxon>
    </lineage>
</organism>
<dbReference type="EC" id="1.6.5.-" evidence="6"/>
<keyword evidence="1 6" id="KW-0285">Flavoprotein</keyword>
<dbReference type="OrthoDB" id="9787136at2"/>
<dbReference type="GO" id="GO:0016652">
    <property type="term" value="F:oxidoreductase activity, acting on NAD(P)H as acceptor"/>
    <property type="evidence" value="ECO:0007669"/>
    <property type="project" value="UniProtKB-UniRule"/>
</dbReference>
<dbReference type="EMBL" id="QPJK01000002">
    <property type="protein sequence ID" value="RCW74626.1"/>
    <property type="molecule type" value="Genomic_DNA"/>
</dbReference>
<dbReference type="AlphaFoldDB" id="A0A368Y5M0"/>
<feature type="binding site" evidence="6">
    <location>
        <begin position="15"/>
        <end position="17"/>
    </location>
    <ligand>
        <name>FMN</name>
        <dbReference type="ChEBI" id="CHEBI:58210"/>
    </ligand>
</feature>